<dbReference type="EMBL" id="JAPYKS010000059">
    <property type="protein sequence ID" value="MEI9413217.1"/>
    <property type="molecule type" value="Genomic_DNA"/>
</dbReference>
<evidence type="ECO:0000313" key="2">
    <source>
        <dbReference type="Proteomes" id="UP001387293"/>
    </source>
</evidence>
<protein>
    <submittedName>
        <fullName evidence="1">Uncharacterized protein</fullName>
    </submittedName>
</protein>
<evidence type="ECO:0000313" key="1">
    <source>
        <dbReference type="EMBL" id="MEI9413217.1"/>
    </source>
</evidence>
<proteinExistence type="predicted"/>
<keyword evidence="2" id="KW-1185">Reference proteome</keyword>
<sequence>MNKQEIIDGIRCRQANGQECIVLHFQVMVGLNSSPPQYAKGRDRYELENGVGVELMKDGTSFKVHTGEMLSKI</sequence>
<reference evidence="1 2" key="1">
    <citation type="submission" date="2022-12" db="EMBL/GenBank/DDBJ databases">
        <authorList>
            <person name="Muema E."/>
        </authorList>
    </citation>
    <scope>NUCLEOTIDE SEQUENCE [LARGE SCALE GENOMIC DNA]</scope>
    <source>
        <strain evidence="2">1326</strain>
    </source>
</reference>
<gene>
    <name evidence="1" type="ORF">O7A60_31460</name>
</gene>
<comment type="caution">
    <text evidence="1">The sequence shown here is derived from an EMBL/GenBank/DDBJ whole genome shotgun (WGS) entry which is preliminary data.</text>
</comment>
<dbReference type="RefSeq" id="WP_337109532.1">
    <property type="nucleotide sequence ID" value="NZ_JAPYKS010000059.1"/>
</dbReference>
<accession>A0ABU8L5J0</accession>
<dbReference type="Proteomes" id="UP001387293">
    <property type="component" value="Unassembled WGS sequence"/>
</dbReference>
<organism evidence="1 2">
    <name type="scientific">Mesorhizobium salmacidum</name>
    <dbReference type="NCBI Taxonomy" id="3015171"/>
    <lineage>
        <taxon>Bacteria</taxon>
        <taxon>Pseudomonadati</taxon>
        <taxon>Pseudomonadota</taxon>
        <taxon>Alphaproteobacteria</taxon>
        <taxon>Hyphomicrobiales</taxon>
        <taxon>Phyllobacteriaceae</taxon>
        <taxon>Mesorhizobium</taxon>
    </lineage>
</organism>
<name>A0ABU8L5J0_9HYPH</name>